<name>A0AAW2TEK3_9LAMI</name>
<feature type="region of interest" description="Disordered" evidence="1">
    <location>
        <begin position="46"/>
        <end position="109"/>
    </location>
</feature>
<protein>
    <submittedName>
        <fullName evidence="2">Uncharacterized protein</fullName>
    </submittedName>
</protein>
<accession>A0AAW2TEK3</accession>
<evidence type="ECO:0000313" key="2">
    <source>
        <dbReference type="EMBL" id="KAL0402106.1"/>
    </source>
</evidence>
<organism evidence="2">
    <name type="scientific">Sesamum latifolium</name>
    <dbReference type="NCBI Taxonomy" id="2727402"/>
    <lineage>
        <taxon>Eukaryota</taxon>
        <taxon>Viridiplantae</taxon>
        <taxon>Streptophyta</taxon>
        <taxon>Embryophyta</taxon>
        <taxon>Tracheophyta</taxon>
        <taxon>Spermatophyta</taxon>
        <taxon>Magnoliopsida</taxon>
        <taxon>eudicotyledons</taxon>
        <taxon>Gunneridae</taxon>
        <taxon>Pentapetalae</taxon>
        <taxon>asterids</taxon>
        <taxon>lamiids</taxon>
        <taxon>Lamiales</taxon>
        <taxon>Pedaliaceae</taxon>
        <taxon>Sesamum</taxon>
    </lineage>
</organism>
<proteinExistence type="predicted"/>
<sequence>MGQKVENKIFKEGRVHHQFFSPQAGSSLSFGPLDTARGTPLVMLAEVSGGTSEESPLGAGGTPSSLASCPPSSRMSPTTESVDTTGGGPLTSASTSPRRLSNSSSAKKE</sequence>
<feature type="compositionally biased region" description="Polar residues" evidence="1">
    <location>
        <begin position="62"/>
        <end position="84"/>
    </location>
</feature>
<reference evidence="2" key="1">
    <citation type="submission" date="2020-06" db="EMBL/GenBank/DDBJ databases">
        <authorList>
            <person name="Li T."/>
            <person name="Hu X."/>
            <person name="Zhang T."/>
            <person name="Song X."/>
            <person name="Zhang H."/>
            <person name="Dai N."/>
            <person name="Sheng W."/>
            <person name="Hou X."/>
            <person name="Wei L."/>
        </authorList>
    </citation>
    <scope>NUCLEOTIDE SEQUENCE</scope>
    <source>
        <strain evidence="2">KEN1</strain>
        <tissue evidence="2">Leaf</tissue>
    </source>
</reference>
<dbReference type="AlphaFoldDB" id="A0AAW2TEK3"/>
<reference evidence="2" key="2">
    <citation type="journal article" date="2024" name="Plant">
        <title>Genomic evolution and insights into agronomic trait innovations of Sesamum species.</title>
        <authorList>
            <person name="Miao H."/>
            <person name="Wang L."/>
            <person name="Qu L."/>
            <person name="Liu H."/>
            <person name="Sun Y."/>
            <person name="Le M."/>
            <person name="Wang Q."/>
            <person name="Wei S."/>
            <person name="Zheng Y."/>
            <person name="Lin W."/>
            <person name="Duan Y."/>
            <person name="Cao H."/>
            <person name="Xiong S."/>
            <person name="Wang X."/>
            <person name="Wei L."/>
            <person name="Li C."/>
            <person name="Ma Q."/>
            <person name="Ju M."/>
            <person name="Zhao R."/>
            <person name="Li G."/>
            <person name="Mu C."/>
            <person name="Tian Q."/>
            <person name="Mei H."/>
            <person name="Zhang T."/>
            <person name="Gao T."/>
            <person name="Zhang H."/>
        </authorList>
    </citation>
    <scope>NUCLEOTIDE SEQUENCE</scope>
    <source>
        <strain evidence="2">KEN1</strain>
    </source>
</reference>
<evidence type="ECO:0000256" key="1">
    <source>
        <dbReference type="SAM" id="MobiDB-lite"/>
    </source>
</evidence>
<feature type="compositionally biased region" description="Low complexity" evidence="1">
    <location>
        <begin position="92"/>
        <end position="109"/>
    </location>
</feature>
<gene>
    <name evidence="2" type="ORF">Slati_4240500</name>
</gene>
<comment type="caution">
    <text evidence="2">The sequence shown here is derived from an EMBL/GenBank/DDBJ whole genome shotgun (WGS) entry which is preliminary data.</text>
</comment>
<dbReference type="EMBL" id="JACGWN010000015">
    <property type="protein sequence ID" value="KAL0402106.1"/>
    <property type="molecule type" value="Genomic_DNA"/>
</dbReference>